<proteinExistence type="predicted"/>
<name>A0ABW8K285_9GAMM</name>
<gene>
    <name evidence="1" type="ORF">ISS97_02325</name>
</gene>
<sequence>MAQAITTFLMHEGVAKQAMQFDVSLFGRLEIYSPDETGPESAMRQTNLTRRMAVFRHPDSNGFNR</sequence>
<dbReference type="EMBL" id="JADIKD010000006">
    <property type="protein sequence ID" value="MFK2916087.1"/>
    <property type="molecule type" value="Genomic_DNA"/>
</dbReference>
<keyword evidence="2" id="KW-1185">Reference proteome</keyword>
<dbReference type="Proteomes" id="UP001620408">
    <property type="component" value="Unassembled WGS sequence"/>
</dbReference>
<organism evidence="1 2">
    <name type="scientific">Dyella koreensis</name>
    <dbReference type="NCBI Taxonomy" id="311235"/>
    <lineage>
        <taxon>Bacteria</taxon>
        <taxon>Pseudomonadati</taxon>
        <taxon>Pseudomonadota</taxon>
        <taxon>Gammaproteobacteria</taxon>
        <taxon>Lysobacterales</taxon>
        <taxon>Rhodanobacteraceae</taxon>
        <taxon>Dyella</taxon>
    </lineage>
</organism>
<accession>A0ABW8K285</accession>
<evidence type="ECO:0000313" key="2">
    <source>
        <dbReference type="Proteomes" id="UP001620408"/>
    </source>
</evidence>
<protein>
    <submittedName>
        <fullName evidence="1">Uncharacterized protein</fullName>
    </submittedName>
</protein>
<evidence type="ECO:0000313" key="1">
    <source>
        <dbReference type="EMBL" id="MFK2916087.1"/>
    </source>
</evidence>
<reference evidence="1 2" key="1">
    <citation type="submission" date="2020-10" db="EMBL/GenBank/DDBJ databases">
        <title>Phylogeny of dyella-like bacteria.</title>
        <authorList>
            <person name="Fu J."/>
        </authorList>
    </citation>
    <scope>NUCLEOTIDE SEQUENCE [LARGE SCALE GENOMIC DNA]</scope>
    <source>
        <strain evidence="1 2">BB4</strain>
    </source>
</reference>
<dbReference type="RefSeq" id="WP_379984743.1">
    <property type="nucleotide sequence ID" value="NZ_JADIKD010000006.1"/>
</dbReference>
<comment type="caution">
    <text evidence="1">The sequence shown here is derived from an EMBL/GenBank/DDBJ whole genome shotgun (WGS) entry which is preliminary data.</text>
</comment>